<protein>
    <submittedName>
        <fullName evidence="8">Putative outer membrane protein probably involved in nutrient binding</fullName>
    </submittedName>
</protein>
<dbReference type="GO" id="GO:0009279">
    <property type="term" value="C:cell outer membrane"/>
    <property type="evidence" value="ECO:0007669"/>
    <property type="project" value="UniProtKB-SubCell"/>
</dbReference>
<gene>
    <name evidence="8" type="ORF">PI23P_00010</name>
    <name evidence="9" type="ORF">PI23P_00020</name>
</gene>
<dbReference type="AlphaFoldDB" id="A4C375"/>
<evidence type="ECO:0000256" key="2">
    <source>
        <dbReference type="ARBA" id="ARBA00006275"/>
    </source>
</evidence>
<dbReference type="InterPro" id="IPR011990">
    <property type="entry name" value="TPR-like_helical_dom_sf"/>
</dbReference>
<reference evidence="8 10" key="1">
    <citation type="submission" date="2006-02" db="EMBL/GenBank/DDBJ databases">
        <authorList>
            <person name="Murray A."/>
            <person name="Staley J."/>
            <person name="Ferriera S."/>
            <person name="Johnson J."/>
            <person name="Kravitz S."/>
            <person name="Halpern A."/>
            <person name="Remington K."/>
            <person name="Beeson K."/>
            <person name="Tran B."/>
            <person name="Rogers Y.-H."/>
            <person name="Friedman R."/>
            <person name="Venter J.C."/>
        </authorList>
    </citation>
    <scope>NUCLEOTIDE SEQUENCE [LARGE SCALE GENOMIC DNA]</scope>
    <source>
        <strain evidence="8 10">23-P</strain>
    </source>
</reference>
<evidence type="ECO:0000259" key="7">
    <source>
        <dbReference type="Pfam" id="PF14322"/>
    </source>
</evidence>
<evidence type="ECO:0000313" key="9">
    <source>
        <dbReference type="EMBL" id="EAR11472.1"/>
    </source>
</evidence>
<dbReference type="SUPFAM" id="SSF48452">
    <property type="entry name" value="TPR-like"/>
    <property type="match status" value="1"/>
</dbReference>
<comment type="caution">
    <text evidence="8">The sequence shown here is derived from an EMBL/GenBank/DDBJ whole genome shotgun (WGS) entry which is preliminary data.</text>
</comment>
<dbReference type="HOGENOM" id="CLU_015553_3_2_10"/>
<dbReference type="EMBL" id="AAOG01000007">
    <property type="protein sequence ID" value="EAR11472.1"/>
    <property type="molecule type" value="Genomic_DNA"/>
</dbReference>
<keyword evidence="5" id="KW-0998">Cell outer membrane</keyword>
<dbReference type="Proteomes" id="UP000003053">
    <property type="component" value="Unassembled WGS sequence"/>
</dbReference>
<dbReference type="EMBL" id="AAOG01000007">
    <property type="protein sequence ID" value="EAR11470.1"/>
    <property type="molecule type" value="Genomic_DNA"/>
</dbReference>
<keyword evidence="3" id="KW-0732">Signal</keyword>
<organism evidence="8 10">
    <name type="scientific">Polaribacter irgensii 23-P</name>
    <dbReference type="NCBI Taxonomy" id="313594"/>
    <lineage>
        <taxon>Bacteria</taxon>
        <taxon>Pseudomonadati</taxon>
        <taxon>Bacteroidota</taxon>
        <taxon>Flavobacteriia</taxon>
        <taxon>Flavobacteriales</taxon>
        <taxon>Flavobacteriaceae</taxon>
    </lineage>
</organism>
<evidence type="ECO:0000313" key="8">
    <source>
        <dbReference type="EMBL" id="EAR11470.1"/>
    </source>
</evidence>
<feature type="domain" description="SusD-like N-terminal" evidence="7">
    <location>
        <begin position="105"/>
        <end position="242"/>
    </location>
</feature>
<dbReference type="Pfam" id="PF07980">
    <property type="entry name" value="SusD_RagB"/>
    <property type="match status" value="1"/>
</dbReference>
<proteinExistence type="inferred from homology"/>
<evidence type="ECO:0000313" key="10">
    <source>
        <dbReference type="Proteomes" id="UP000003053"/>
    </source>
</evidence>
<evidence type="ECO:0000256" key="5">
    <source>
        <dbReference type="ARBA" id="ARBA00023237"/>
    </source>
</evidence>
<dbReference type="RefSeq" id="WP_003821630.1">
    <property type="nucleotide sequence ID" value="NZ_AAOG01000007.1"/>
</dbReference>
<keyword evidence="10" id="KW-1185">Reference proteome</keyword>
<evidence type="ECO:0000259" key="6">
    <source>
        <dbReference type="Pfam" id="PF07980"/>
    </source>
</evidence>
<sequence>MKKINYIFSIIIASLILVSCNEDFLDQRPTSFISNEDLGETALINPSIVEGNLRGIYNQMVTAYIGGTSSQEDFGHKSFDLMSDLLSSDLAQVGARFNRFVPLANLVWTADQSINIPNYTAWRFYYRIINSANLIIESNGGNDAVPESDAVKGVIGQAKTIRAFAYFYLSQYYAIQYNASDPVLPLYINPGEAGKAKSTMGEIYDQIIVDLNSAISFMDSYSRPNKASINKNVAKGFLAYVYASMGQSDKNVLAKNLADEIITSGEFTMMNKDEVTGGFTQLSTPGWMWGFDLTVANGLGLVSWHGFMDYYSYSYQAVGNFRGIDKGLYDNIDANDIRKSQFGQPTKTGFNVGASPLIPARKFYNLDLVHFGQTPMTDDYVYMRITEMYLLSAEMSAVEGNAAAAKTRLKEVLANRFDDAADYAYVDALSGQALVDEIVFQTRIEFIGEGKGYLLMKRRKLSNTRGSNHLNLAGSTLAYDDPKLTFAVPQRELTDNPNITEGNK</sequence>
<dbReference type="OrthoDB" id="1100079at2"/>
<dbReference type="STRING" id="313594.PI23P_00010"/>
<name>A4C375_9FLAO</name>
<dbReference type="Gene3D" id="1.25.40.390">
    <property type="match status" value="1"/>
</dbReference>
<dbReference type="eggNOG" id="COG1834">
    <property type="taxonomic scope" value="Bacteria"/>
</dbReference>
<keyword evidence="4" id="KW-0472">Membrane</keyword>
<evidence type="ECO:0000256" key="4">
    <source>
        <dbReference type="ARBA" id="ARBA00023136"/>
    </source>
</evidence>
<dbReference type="InterPro" id="IPR012944">
    <property type="entry name" value="SusD_RagB_dom"/>
</dbReference>
<comment type="similarity">
    <text evidence="2">Belongs to the SusD family.</text>
</comment>
<feature type="domain" description="RagB/SusD" evidence="6">
    <location>
        <begin position="377"/>
        <end position="470"/>
    </location>
</feature>
<evidence type="ECO:0000256" key="1">
    <source>
        <dbReference type="ARBA" id="ARBA00004442"/>
    </source>
</evidence>
<accession>A4C375</accession>
<comment type="subcellular location">
    <subcellularLocation>
        <location evidence="1">Cell outer membrane</location>
    </subcellularLocation>
</comment>
<dbReference type="Pfam" id="PF14322">
    <property type="entry name" value="SusD-like_3"/>
    <property type="match status" value="1"/>
</dbReference>
<dbReference type="InterPro" id="IPR033985">
    <property type="entry name" value="SusD-like_N"/>
</dbReference>
<dbReference type="PROSITE" id="PS51257">
    <property type="entry name" value="PROKAR_LIPOPROTEIN"/>
    <property type="match status" value="1"/>
</dbReference>
<evidence type="ECO:0000256" key="3">
    <source>
        <dbReference type="ARBA" id="ARBA00022729"/>
    </source>
</evidence>